<evidence type="ECO:0000256" key="1">
    <source>
        <dbReference type="SAM" id="MobiDB-lite"/>
    </source>
</evidence>
<comment type="caution">
    <text evidence="2">The sequence shown here is derived from an EMBL/GenBank/DDBJ whole genome shotgun (WGS) entry which is preliminary data.</text>
</comment>
<evidence type="ECO:0000313" key="3">
    <source>
        <dbReference type="Proteomes" id="UP000658225"/>
    </source>
</evidence>
<proteinExistence type="predicted"/>
<name>A0A927RF74_9BACL</name>
<dbReference type="Proteomes" id="UP000658225">
    <property type="component" value="Unassembled WGS sequence"/>
</dbReference>
<keyword evidence="3" id="KW-1185">Reference proteome</keyword>
<evidence type="ECO:0000313" key="2">
    <source>
        <dbReference type="EMBL" id="MBE1555257.1"/>
    </source>
</evidence>
<protein>
    <submittedName>
        <fullName evidence="2">Uncharacterized protein</fullName>
    </submittedName>
</protein>
<feature type="region of interest" description="Disordered" evidence="1">
    <location>
        <begin position="1"/>
        <end position="54"/>
    </location>
</feature>
<sequence>MHQGGDNVCQGGDKVHQGGDNVCQGGDKVHQGGDNTCQGGDNQHHAIDNPQNWPSLHTNSSFPNYCLTMRNVISRMTISENDYHY</sequence>
<dbReference type="RefSeq" id="WP_192598996.1">
    <property type="nucleotide sequence ID" value="NZ_JADBEL010000012.1"/>
</dbReference>
<accession>A0A927RF74</accession>
<organism evidence="2 3">
    <name type="scientific">Sporosarcina limicola</name>
    <dbReference type="NCBI Taxonomy" id="34101"/>
    <lineage>
        <taxon>Bacteria</taxon>
        <taxon>Bacillati</taxon>
        <taxon>Bacillota</taxon>
        <taxon>Bacilli</taxon>
        <taxon>Bacillales</taxon>
        <taxon>Caryophanaceae</taxon>
        <taxon>Sporosarcina</taxon>
    </lineage>
</organism>
<dbReference type="AlphaFoldDB" id="A0A927RF74"/>
<dbReference type="EMBL" id="JADBEL010000012">
    <property type="protein sequence ID" value="MBE1555257.1"/>
    <property type="molecule type" value="Genomic_DNA"/>
</dbReference>
<reference evidence="2" key="1">
    <citation type="submission" date="2020-10" db="EMBL/GenBank/DDBJ databases">
        <title>Genomic Encyclopedia of Type Strains, Phase IV (KMG-IV): sequencing the most valuable type-strain genomes for metagenomic binning, comparative biology and taxonomic classification.</title>
        <authorList>
            <person name="Goeker M."/>
        </authorList>
    </citation>
    <scope>NUCLEOTIDE SEQUENCE</scope>
    <source>
        <strain evidence="2">DSM 13886</strain>
    </source>
</reference>
<gene>
    <name evidence="2" type="ORF">H4683_002362</name>
</gene>